<dbReference type="EMBL" id="MCFC01000003">
    <property type="protein sequence ID" value="ORY34264.1"/>
    <property type="molecule type" value="Genomic_DNA"/>
</dbReference>
<accession>A0A1Y2BHK2</accession>
<evidence type="ECO:0000259" key="7">
    <source>
        <dbReference type="PROSITE" id="PS50048"/>
    </source>
</evidence>
<feature type="compositionally biased region" description="Pro residues" evidence="6">
    <location>
        <begin position="13"/>
        <end position="32"/>
    </location>
</feature>
<evidence type="ECO:0000256" key="4">
    <source>
        <dbReference type="ARBA" id="ARBA00023163"/>
    </source>
</evidence>
<gene>
    <name evidence="8" type="ORF">BCR39DRAFT_517307</name>
</gene>
<feature type="region of interest" description="Disordered" evidence="6">
    <location>
        <begin position="1"/>
        <end position="134"/>
    </location>
</feature>
<reference evidence="8 9" key="1">
    <citation type="submission" date="2016-07" db="EMBL/GenBank/DDBJ databases">
        <title>Pervasive Adenine N6-methylation of Active Genes in Fungi.</title>
        <authorList>
            <consortium name="DOE Joint Genome Institute"/>
            <person name="Mondo S.J."/>
            <person name="Dannebaum R.O."/>
            <person name="Kuo R.C."/>
            <person name="Labutti K."/>
            <person name="Haridas S."/>
            <person name="Kuo A."/>
            <person name="Salamov A."/>
            <person name="Ahrendt S.R."/>
            <person name="Lipzen A."/>
            <person name="Sullivan W."/>
            <person name="Andreopoulos W.B."/>
            <person name="Clum A."/>
            <person name="Lindquist E."/>
            <person name="Daum C."/>
            <person name="Ramamoorthy G.K."/>
            <person name="Gryganskyi A."/>
            <person name="Culley D."/>
            <person name="Magnuson J.K."/>
            <person name="James T.Y."/>
            <person name="O'Malley M.A."/>
            <person name="Stajich J.E."/>
            <person name="Spatafora J.W."/>
            <person name="Visel A."/>
            <person name="Grigoriev I.V."/>
        </authorList>
    </citation>
    <scope>NUCLEOTIDE SEQUENCE [LARGE SCALE GENOMIC DNA]</scope>
    <source>
        <strain evidence="8 9">68-887.2</strain>
    </source>
</reference>
<dbReference type="InterPro" id="IPR051089">
    <property type="entry name" value="prtT"/>
</dbReference>
<dbReference type="InterPro" id="IPR036864">
    <property type="entry name" value="Zn2-C6_fun-type_DNA-bd_sf"/>
</dbReference>
<dbReference type="InterPro" id="IPR001138">
    <property type="entry name" value="Zn2Cys6_DnaBD"/>
</dbReference>
<feature type="region of interest" description="Disordered" evidence="6">
    <location>
        <begin position="557"/>
        <end position="586"/>
    </location>
</feature>
<evidence type="ECO:0000313" key="8">
    <source>
        <dbReference type="EMBL" id="ORY34264.1"/>
    </source>
</evidence>
<dbReference type="CDD" id="cd12148">
    <property type="entry name" value="fungal_TF_MHR"/>
    <property type="match status" value="1"/>
</dbReference>
<feature type="compositionally biased region" description="Polar residues" evidence="6">
    <location>
        <begin position="325"/>
        <end position="334"/>
    </location>
</feature>
<feature type="compositionally biased region" description="Low complexity" evidence="6">
    <location>
        <begin position="379"/>
        <end position="401"/>
    </location>
</feature>
<evidence type="ECO:0000256" key="5">
    <source>
        <dbReference type="ARBA" id="ARBA00023242"/>
    </source>
</evidence>
<keyword evidence="5" id="KW-0539">Nucleus</keyword>
<dbReference type="Proteomes" id="UP000193986">
    <property type="component" value="Unassembled WGS sequence"/>
</dbReference>
<keyword evidence="4" id="KW-0804">Transcription</keyword>
<dbReference type="InParanoid" id="A0A1Y2BHK2"/>
<feature type="compositionally biased region" description="Polar residues" evidence="6">
    <location>
        <begin position="369"/>
        <end position="378"/>
    </location>
</feature>
<comment type="subcellular location">
    <subcellularLocation>
        <location evidence="1">Nucleus</location>
    </subcellularLocation>
</comment>
<keyword evidence="3" id="KW-0238">DNA-binding</keyword>
<protein>
    <recommendedName>
        <fullName evidence="7">Zn(2)-C6 fungal-type domain-containing protein</fullName>
    </recommendedName>
</protein>
<proteinExistence type="predicted"/>
<dbReference type="PROSITE" id="PS00463">
    <property type="entry name" value="ZN2_CY6_FUNGAL_1"/>
    <property type="match status" value="1"/>
</dbReference>
<keyword evidence="2" id="KW-0805">Transcription regulation</keyword>
<dbReference type="GO" id="GO:0005634">
    <property type="term" value="C:nucleus"/>
    <property type="evidence" value="ECO:0007669"/>
    <property type="project" value="UniProtKB-SubCell"/>
</dbReference>
<dbReference type="GO" id="GO:0000981">
    <property type="term" value="F:DNA-binding transcription factor activity, RNA polymerase II-specific"/>
    <property type="evidence" value="ECO:0007669"/>
    <property type="project" value="InterPro"/>
</dbReference>
<feature type="region of interest" description="Disordered" evidence="6">
    <location>
        <begin position="347"/>
        <end position="413"/>
    </location>
</feature>
<dbReference type="CDD" id="cd00067">
    <property type="entry name" value="GAL4"/>
    <property type="match status" value="1"/>
</dbReference>
<dbReference type="PANTHER" id="PTHR31845">
    <property type="entry name" value="FINGER DOMAIN PROTEIN, PUTATIVE-RELATED"/>
    <property type="match status" value="1"/>
</dbReference>
<evidence type="ECO:0000256" key="6">
    <source>
        <dbReference type="SAM" id="MobiDB-lite"/>
    </source>
</evidence>
<comment type="caution">
    <text evidence="8">The sequence shown here is derived from an EMBL/GenBank/DDBJ whole genome shotgun (WGS) entry which is preliminary data.</text>
</comment>
<evidence type="ECO:0000256" key="2">
    <source>
        <dbReference type="ARBA" id="ARBA00023015"/>
    </source>
</evidence>
<feature type="compositionally biased region" description="Polar residues" evidence="6">
    <location>
        <begin position="278"/>
        <end position="293"/>
    </location>
</feature>
<feature type="region of interest" description="Disordered" evidence="6">
    <location>
        <begin position="247"/>
        <end position="334"/>
    </location>
</feature>
<keyword evidence="9" id="KW-1185">Reference proteome</keyword>
<feature type="compositionally biased region" description="Basic and acidic residues" evidence="6">
    <location>
        <begin position="247"/>
        <end position="256"/>
    </location>
</feature>
<dbReference type="Gene3D" id="4.10.240.10">
    <property type="entry name" value="Zn(2)-C6 fungal-type DNA-binding domain"/>
    <property type="match status" value="1"/>
</dbReference>
<dbReference type="AlphaFoldDB" id="A0A1Y2BHK2"/>
<organism evidence="8 9">
    <name type="scientific">Naematelia encephala</name>
    <dbReference type="NCBI Taxonomy" id="71784"/>
    <lineage>
        <taxon>Eukaryota</taxon>
        <taxon>Fungi</taxon>
        <taxon>Dikarya</taxon>
        <taxon>Basidiomycota</taxon>
        <taxon>Agaricomycotina</taxon>
        <taxon>Tremellomycetes</taxon>
        <taxon>Tremellales</taxon>
        <taxon>Naemateliaceae</taxon>
        <taxon>Naematelia</taxon>
    </lineage>
</organism>
<dbReference type="SUPFAM" id="SSF57701">
    <property type="entry name" value="Zn2/Cys6 DNA-binding domain"/>
    <property type="match status" value="1"/>
</dbReference>
<dbReference type="OrthoDB" id="39175at2759"/>
<name>A0A1Y2BHK2_9TREE</name>
<evidence type="ECO:0000313" key="9">
    <source>
        <dbReference type="Proteomes" id="UP000193986"/>
    </source>
</evidence>
<feature type="domain" description="Zn(2)-C6 fungal-type" evidence="7">
    <location>
        <begin position="143"/>
        <end position="175"/>
    </location>
</feature>
<dbReference type="PROSITE" id="PS50048">
    <property type="entry name" value="ZN2_CY6_FUNGAL_2"/>
    <property type="match status" value="1"/>
</dbReference>
<dbReference type="GO" id="GO:0000976">
    <property type="term" value="F:transcription cis-regulatory region binding"/>
    <property type="evidence" value="ECO:0007669"/>
    <property type="project" value="TreeGrafter"/>
</dbReference>
<evidence type="ECO:0000256" key="1">
    <source>
        <dbReference type="ARBA" id="ARBA00004123"/>
    </source>
</evidence>
<evidence type="ECO:0000256" key="3">
    <source>
        <dbReference type="ARBA" id="ARBA00023125"/>
    </source>
</evidence>
<sequence>MSASRPRHSTGAVPPPPPAPAMLPQYPPPPPGAAARSHSFVPPQGYYPHMAALPPQPETGRYYRPGPDPSISRQTDDYASVPPPAPPGPSKKRARALTTSQPPPQPIAPTTNGRPKKEKEVESPAGNGNGPPSVLVREKKQKACANCRRAKLKCIVEDGQTDCVRCKARKERCVFYPRNHDEDWQQTLTSDVYSAINHLSHLSNAVHHLIHHLSAHQLIPPLPDPLPRYQVPDRDLHVLQGWGAELNKELPSDGDKRRKRKDRDEEDEDEFLEPASDSVFSNESVQRHASFSTDRPAWPPHEAAAAPPFQHRFSAPDIVPFRPQQHPNPTQLTPTSELNIHQQYFSQQPLGQMPPPPMLPPSTDMSPSITQVTPTSLVSSSPAGYTPAGGAPYAPPSSTGSQPYPAMSAESNSYPVEDAPRAEESVIVDEMPRQKIDENGQPVLGCEDPRDNVITRGVVTAVQGRNLVNYFHERLSPLLFGYPLQFGAFPYLPGGPMYMTPFITGVLCLLASERIPQYHHLYGELNVEVTKLLLKSPAESWQDISVRERILLRATADSNEPQDASTLDDIGAGEPETGIPQDADHLDPELGIGPEEIVGACALATFKTDRQAAGVVATHAFRWARGWVKVLRRAKIESKTIAELSGIVPPERKPTDVQMARVWLLCYVVDGIECLHRGDSTDPAYNIVEWCELLVPPSTLGSPSDVFPASLSPADVVLVYHARLVHILRDWVRKRRDLHAAHDGGPPHILWRQYKFLTSGTNSYLEVWRDNFENFRLDVSWSRQLMLLWYYAKVTVNVTAGRALAGSVHDERVRVASWSMGTEAAFTLLQTCADWEPKDALVSLPTAYLSMFTMSAEVILEALHHAHSTHNWQLISIGGRDIIPILKIVSDALQSGGLPAEHQVRTAAAGLISCMHEMVGL</sequence>
<dbReference type="GO" id="GO:0008270">
    <property type="term" value="F:zinc ion binding"/>
    <property type="evidence" value="ECO:0007669"/>
    <property type="project" value="InterPro"/>
</dbReference>
<dbReference type="PANTHER" id="PTHR31845:SF19">
    <property type="entry name" value="TRANSCRIPTION FACTOR DOMAIN-CONTAINING PROTEIN"/>
    <property type="match status" value="1"/>
</dbReference>